<dbReference type="Pfam" id="PF18936">
    <property type="entry name" value="DUF5684"/>
    <property type="match status" value="1"/>
</dbReference>
<keyword evidence="1" id="KW-0472">Membrane</keyword>
<feature type="transmembrane region" description="Helical" evidence="1">
    <location>
        <begin position="76"/>
        <end position="97"/>
    </location>
</feature>
<feature type="transmembrane region" description="Helical" evidence="1">
    <location>
        <begin position="189"/>
        <end position="208"/>
    </location>
</feature>
<gene>
    <name evidence="2" type="ORF">SAMN05444411_102564</name>
</gene>
<dbReference type="STRING" id="762486.SAMN05444411_102564"/>
<evidence type="ECO:0000256" key="1">
    <source>
        <dbReference type="SAM" id="Phobius"/>
    </source>
</evidence>
<protein>
    <submittedName>
        <fullName evidence="2">Uncharacterized protein</fullName>
    </submittedName>
</protein>
<dbReference type="InterPro" id="IPR043739">
    <property type="entry name" value="DUF5684"/>
</dbReference>
<feature type="transmembrane region" description="Helical" evidence="1">
    <location>
        <begin position="165"/>
        <end position="183"/>
    </location>
</feature>
<reference evidence="2 3" key="1">
    <citation type="submission" date="2016-10" db="EMBL/GenBank/DDBJ databases">
        <authorList>
            <person name="de Groot N.N."/>
        </authorList>
    </citation>
    <scope>NUCLEOTIDE SEQUENCE [LARGE SCALE GENOMIC DNA]</scope>
    <source>
        <strain evidence="2 3">DSM 24956</strain>
    </source>
</reference>
<dbReference type="RefSeq" id="WP_217633388.1">
    <property type="nucleotide sequence ID" value="NZ_FNNJ01000002.1"/>
</dbReference>
<accession>A0A1H2XUY8</accession>
<dbReference type="AlphaFoldDB" id="A0A1H2XUY8"/>
<sequence>MEGKLLKTSLKFGLTLGVINLLLGVFATYTFDPNNLSQQSSILISFITWVLFILTITIAHFQFNKSNGNYISFKDAILIGLIIIGVTYIISIVYSIVSYEFLLTEKIEIFNRNLSEKFGTNLNKSFISIETLFFKSLFGLLIQIFLLFVIITIESQWKIYKKAGKEGWASIIPIYNIIILLEIVKKPLWWFILLLIPFVNIIIAILIINKLSIRFGKNEGFTFGLIFLPFIFYPLLGMSKVEYNNE</sequence>
<feature type="transmembrane region" description="Helical" evidence="1">
    <location>
        <begin position="220"/>
        <end position="236"/>
    </location>
</feature>
<evidence type="ECO:0000313" key="3">
    <source>
        <dbReference type="Proteomes" id="UP000199595"/>
    </source>
</evidence>
<dbReference type="Proteomes" id="UP000199595">
    <property type="component" value="Unassembled WGS sequence"/>
</dbReference>
<feature type="transmembrane region" description="Helical" evidence="1">
    <location>
        <begin position="12"/>
        <end position="31"/>
    </location>
</feature>
<organism evidence="2 3">
    <name type="scientific">Lutibacter oricola</name>
    <dbReference type="NCBI Taxonomy" id="762486"/>
    <lineage>
        <taxon>Bacteria</taxon>
        <taxon>Pseudomonadati</taxon>
        <taxon>Bacteroidota</taxon>
        <taxon>Flavobacteriia</taxon>
        <taxon>Flavobacteriales</taxon>
        <taxon>Flavobacteriaceae</taxon>
        <taxon>Lutibacter</taxon>
    </lineage>
</organism>
<name>A0A1H2XUY8_9FLAO</name>
<feature type="transmembrane region" description="Helical" evidence="1">
    <location>
        <begin position="132"/>
        <end position="153"/>
    </location>
</feature>
<proteinExistence type="predicted"/>
<keyword evidence="1" id="KW-1133">Transmembrane helix</keyword>
<dbReference type="EMBL" id="FNNJ01000002">
    <property type="protein sequence ID" value="SDW96620.1"/>
    <property type="molecule type" value="Genomic_DNA"/>
</dbReference>
<evidence type="ECO:0000313" key="2">
    <source>
        <dbReference type="EMBL" id="SDW96620.1"/>
    </source>
</evidence>
<feature type="transmembrane region" description="Helical" evidence="1">
    <location>
        <begin position="43"/>
        <end position="64"/>
    </location>
</feature>
<keyword evidence="3" id="KW-1185">Reference proteome</keyword>
<keyword evidence="1" id="KW-0812">Transmembrane</keyword>